<dbReference type="Gene3D" id="1.25.10.10">
    <property type="entry name" value="Leucine-rich Repeat Variant"/>
    <property type="match status" value="1"/>
</dbReference>
<dbReference type="InterPro" id="IPR011989">
    <property type="entry name" value="ARM-like"/>
</dbReference>
<dbReference type="KEGG" id="palo:E6C60_1010"/>
<protein>
    <recommendedName>
        <fullName evidence="3">Esterase</fullName>
    </recommendedName>
</protein>
<organism evidence="1 2">
    <name type="scientific">Paenibacillus algicola</name>
    <dbReference type="NCBI Taxonomy" id="2565926"/>
    <lineage>
        <taxon>Bacteria</taxon>
        <taxon>Bacillati</taxon>
        <taxon>Bacillota</taxon>
        <taxon>Bacilli</taxon>
        <taxon>Bacillales</taxon>
        <taxon>Paenibacillaceae</taxon>
        <taxon>Paenibacillus</taxon>
    </lineage>
</organism>
<name>A0A4P8XHD8_9BACL</name>
<sequence length="148" mass="17271">MTIEPQENALQPEDRYKKLKADANRMADWRTRVKAIEELGALDHPHAVDVLMHRMQQDPVYRVQVAAYEQLKGLGEEVHKPKPSPEEPVKGLTKMLVRIKKSLPKDHTYEQFKDKLNKMRADVYDIYEGEKGDGFDAWLEAKWSDLRI</sequence>
<dbReference type="AlphaFoldDB" id="A0A4P8XHD8"/>
<gene>
    <name evidence="1" type="ORF">E6C60_1010</name>
</gene>
<proteinExistence type="predicted"/>
<evidence type="ECO:0000313" key="2">
    <source>
        <dbReference type="Proteomes" id="UP000300879"/>
    </source>
</evidence>
<dbReference type="InterPro" id="IPR016024">
    <property type="entry name" value="ARM-type_fold"/>
</dbReference>
<dbReference type="Pfam" id="PF13646">
    <property type="entry name" value="HEAT_2"/>
    <property type="match status" value="1"/>
</dbReference>
<accession>A0A4P8XHD8</accession>
<keyword evidence="2" id="KW-1185">Reference proteome</keyword>
<evidence type="ECO:0008006" key="3">
    <source>
        <dbReference type="Google" id="ProtNLM"/>
    </source>
</evidence>
<dbReference type="Proteomes" id="UP000300879">
    <property type="component" value="Chromosome"/>
</dbReference>
<dbReference type="SUPFAM" id="SSF48371">
    <property type="entry name" value="ARM repeat"/>
    <property type="match status" value="1"/>
</dbReference>
<evidence type="ECO:0000313" key="1">
    <source>
        <dbReference type="EMBL" id="QCT01728.1"/>
    </source>
</evidence>
<reference evidence="1 2" key="1">
    <citation type="submission" date="2019-05" db="EMBL/GenBank/DDBJ databases">
        <authorList>
            <person name="Chen C."/>
        </authorList>
    </citation>
    <scope>NUCLEOTIDE SEQUENCE [LARGE SCALE GENOMIC DNA]</scope>
    <source>
        <strain evidence="1 2">HB172198</strain>
    </source>
</reference>
<dbReference type="EMBL" id="CP040396">
    <property type="protein sequence ID" value="QCT01728.1"/>
    <property type="molecule type" value="Genomic_DNA"/>
</dbReference>